<dbReference type="Proteomes" id="UP000243985">
    <property type="component" value="Unassembled WGS sequence"/>
</dbReference>
<name>A0A250F849_9FLAO</name>
<feature type="binding site" evidence="7">
    <location>
        <position position="19"/>
    </location>
    <ligand>
        <name>Mg(2+)</name>
        <dbReference type="ChEBI" id="CHEBI:18420"/>
    </ligand>
</feature>
<evidence type="ECO:0000313" key="8">
    <source>
        <dbReference type="EMBL" id="ATA81309.1"/>
    </source>
</evidence>
<comment type="cofactor">
    <cofactor evidence="1 7">
        <name>Mg(2+)</name>
        <dbReference type="ChEBI" id="CHEBI:18420"/>
    </cofactor>
</comment>
<keyword evidence="6 7" id="KW-0460">Magnesium</keyword>
<dbReference type="GO" id="GO:0046872">
    <property type="term" value="F:metal ion binding"/>
    <property type="evidence" value="ECO:0007669"/>
    <property type="project" value="UniProtKB-KW"/>
</dbReference>
<proteinExistence type="inferred from homology"/>
<evidence type="ECO:0000256" key="6">
    <source>
        <dbReference type="ARBA" id="ARBA00022842"/>
    </source>
</evidence>
<dbReference type="PIRSF" id="PIRSF006118">
    <property type="entry name" value="KDO8-P_Ptase"/>
    <property type="match status" value="1"/>
</dbReference>
<dbReference type="SFLD" id="SFLDG01136">
    <property type="entry name" value="C1.6:_Phosphoserine_Phosphatas"/>
    <property type="match status" value="1"/>
</dbReference>
<reference evidence="10" key="2">
    <citation type="submission" date="2017-06" db="EMBL/GenBank/DDBJ databases">
        <title>Capnocytophaga spp. assemblies.</title>
        <authorList>
            <person name="Gulvik C.A."/>
        </authorList>
    </citation>
    <scope>NUCLEOTIDE SEQUENCE [LARGE SCALE GENOMIC DNA]</scope>
    <source>
        <strain evidence="10">H6253</strain>
    </source>
</reference>
<dbReference type="GO" id="GO:0008781">
    <property type="term" value="F:N-acylneuraminate cytidylyltransferase activity"/>
    <property type="evidence" value="ECO:0007669"/>
    <property type="project" value="TreeGrafter"/>
</dbReference>
<dbReference type="SFLD" id="SFLDS00003">
    <property type="entry name" value="Haloacid_Dehalogenase"/>
    <property type="match status" value="1"/>
</dbReference>
<dbReference type="PANTHER" id="PTHR21485:SF3">
    <property type="entry name" value="N-ACYLNEURAMINATE CYTIDYLYLTRANSFERASE"/>
    <property type="match status" value="1"/>
</dbReference>
<dbReference type="EMBL" id="QBKG01000001">
    <property type="protein sequence ID" value="PTX08903.1"/>
    <property type="molecule type" value="Genomic_DNA"/>
</dbReference>
<keyword evidence="4 7" id="KW-0479">Metal-binding</keyword>
<evidence type="ECO:0000313" key="10">
    <source>
        <dbReference type="Proteomes" id="UP000217276"/>
    </source>
</evidence>
<evidence type="ECO:0000256" key="7">
    <source>
        <dbReference type="PIRSR" id="PIRSR006118-2"/>
    </source>
</evidence>
<keyword evidence="5" id="KW-0378">Hydrolase</keyword>
<comment type="similarity">
    <text evidence="2">Belongs to the KdsC family.</text>
</comment>
<dbReference type="Gene3D" id="3.40.50.1000">
    <property type="entry name" value="HAD superfamily/HAD-like"/>
    <property type="match status" value="1"/>
</dbReference>
<dbReference type="RefSeq" id="WP_095913194.1">
    <property type="nucleotide sequence ID" value="NZ_CAURFF010000085.1"/>
</dbReference>
<evidence type="ECO:0000256" key="1">
    <source>
        <dbReference type="ARBA" id="ARBA00001946"/>
    </source>
</evidence>
<dbReference type="InterPro" id="IPR010023">
    <property type="entry name" value="KdsC_fam"/>
</dbReference>
<evidence type="ECO:0000313" key="11">
    <source>
        <dbReference type="Proteomes" id="UP000243985"/>
    </source>
</evidence>
<evidence type="ECO:0000256" key="2">
    <source>
        <dbReference type="ARBA" id="ARBA00005893"/>
    </source>
</evidence>
<protein>
    <submittedName>
        <fullName evidence="8 9">3-deoxy-D-manno-octulosonate 8-phosphate phosphatase</fullName>
    </submittedName>
</protein>
<dbReference type="InterPro" id="IPR036412">
    <property type="entry name" value="HAD-like_sf"/>
</dbReference>
<dbReference type="NCBIfam" id="TIGR01670">
    <property type="entry name" value="KdsC-phosphatas"/>
    <property type="match status" value="1"/>
</dbReference>
<feature type="binding site" evidence="7">
    <location>
        <position position="112"/>
    </location>
    <ligand>
        <name>Mg(2+)</name>
        <dbReference type="ChEBI" id="CHEBI:18420"/>
    </ligand>
</feature>
<evidence type="ECO:0000313" key="9">
    <source>
        <dbReference type="EMBL" id="PTX08903.1"/>
    </source>
</evidence>
<dbReference type="KEGG" id="clk:CGC53_02555"/>
<dbReference type="GeneID" id="84579972"/>
<dbReference type="AlphaFoldDB" id="A0A250F849"/>
<comment type="subunit">
    <text evidence="3">Homotetramer.</text>
</comment>
<gene>
    <name evidence="9" type="ORF">C8P65_101575</name>
    <name evidence="8" type="ORF">CGC53_02555</name>
</gene>
<feature type="binding site" evidence="7">
    <location>
        <position position="21"/>
    </location>
    <ligand>
        <name>substrate</name>
    </ligand>
</feature>
<dbReference type="SFLD" id="SFLDG01138">
    <property type="entry name" value="C1.6.2:_Deoxy-d-mannose-octulo"/>
    <property type="match status" value="1"/>
</dbReference>
<evidence type="ECO:0000256" key="3">
    <source>
        <dbReference type="ARBA" id="ARBA00011881"/>
    </source>
</evidence>
<dbReference type="InterPro" id="IPR050793">
    <property type="entry name" value="CMP-NeuNAc_synthase"/>
</dbReference>
<dbReference type="EMBL" id="CP022384">
    <property type="protein sequence ID" value="ATA81309.1"/>
    <property type="molecule type" value="Genomic_DNA"/>
</dbReference>
<dbReference type="SUPFAM" id="SSF56784">
    <property type="entry name" value="HAD-like"/>
    <property type="match status" value="1"/>
</dbReference>
<reference evidence="8" key="1">
    <citation type="journal article" date="2017" name="Genome Announc.">
        <title>Twelve Complete Reference Genomes of Clinical Isolates in the Capnocytophaga Genus.</title>
        <authorList>
            <person name="Villarma A."/>
            <person name="Gulvik C.A."/>
            <person name="Rowe L.A."/>
            <person name="Sheth M."/>
            <person name="Juieng P."/>
            <person name="Nicholson A.C."/>
            <person name="Loparev V.N."/>
            <person name="McQuiston J.R."/>
        </authorList>
    </citation>
    <scope>NUCLEOTIDE SEQUENCE</scope>
    <source>
        <strain evidence="8">H6253</strain>
    </source>
</reference>
<accession>A0A250F849</accession>
<dbReference type="PANTHER" id="PTHR21485">
    <property type="entry name" value="HAD SUPERFAMILY MEMBERS CMAS AND KDSC"/>
    <property type="match status" value="1"/>
</dbReference>
<dbReference type="FunFam" id="3.40.50.1000:FF:000029">
    <property type="entry name" value="3-deoxy-D-manno-octulosonate 8-phosphate phosphatase KdsC"/>
    <property type="match status" value="1"/>
</dbReference>
<dbReference type="InterPro" id="IPR023214">
    <property type="entry name" value="HAD_sf"/>
</dbReference>
<dbReference type="GO" id="GO:0016788">
    <property type="term" value="F:hydrolase activity, acting on ester bonds"/>
    <property type="evidence" value="ECO:0007669"/>
    <property type="project" value="InterPro"/>
</dbReference>
<keyword evidence="10" id="KW-1185">Reference proteome</keyword>
<evidence type="ECO:0000256" key="4">
    <source>
        <dbReference type="ARBA" id="ARBA00022723"/>
    </source>
</evidence>
<dbReference type="Pfam" id="PF08282">
    <property type="entry name" value="Hydrolase_3"/>
    <property type="match status" value="1"/>
</dbReference>
<evidence type="ECO:0000256" key="5">
    <source>
        <dbReference type="ARBA" id="ARBA00022801"/>
    </source>
</evidence>
<reference evidence="9 11" key="3">
    <citation type="submission" date="2018-04" db="EMBL/GenBank/DDBJ databases">
        <title>Genomic Encyclopedia of Archaeal and Bacterial Type Strains, Phase II (KMG-II): from individual species to whole genera.</title>
        <authorList>
            <person name="Goeker M."/>
        </authorList>
    </citation>
    <scope>NUCLEOTIDE SEQUENCE [LARGE SCALE GENOMIC DNA]</scope>
    <source>
        <strain evidence="9 11">DSM 22902</strain>
    </source>
</reference>
<organism evidence="8 10">
    <name type="scientific">Capnocytophaga leadbetteri</name>
    <dbReference type="NCBI Taxonomy" id="327575"/>
    <lineage>
        <taxon>Bacteria</taxon>
        <taxon>Pseudomonadati</taxon>
        <taxon>Bacteroidota</taxon>
        <taxon>Flavobacteriia</taxon>
        <taxon>Flavobacteriales</taxon>
        <taxon>Flavobacteriaceae</taxon>
        <taxon>Capnocytophaga</taxon>
    </lineage>
</organism>
<sequence>MENKNYKERLKDITTFIFDVDGVFTNTQVFVDNDGDLLRSMNMKDGYAVKTAVAKGYTICILTGGGNVGVQKRFENLGVTDIFMLRHQKLSTFLEYQKSKGLKTEQILYMGDDLPDISPMRHAGLATCPQDAVPEVKAVAHYISHREGGQGAVRDVIEQVLKVRGDWQIPEN</sequence>
<dbReference type="Proteomes" id="UP000217276">
    <property type="component" value="Chromosome"/>
</dbReference>